<keyword evidence="2" id="KW-1185">Reference proteome</keyword>
<proteinExistence type="predicted"/>
<evidence type="ECO:0000313" key="2">
    <source>
        <dbReference type="Proteomes" id="UP000311713"/>
    </source>
</evidence>
<dbReference type="EMBL" id="VDGT01000026">
    <property type="protein sequence ID" value="TNM25930.1"/>
    <property type="molecule type" value="Genomic_DNA"/>
</dbReference>
<dbReference type="Proteomes" id="UP000311713">
    <property type="component" value="Unassembled WGS sequence"/>
</dbReference>
<sequence>MSDDLDFYVRTATRGTVCGLGAGSLPTEWEPVLGGDYVDDARKGRMRRDYGLVEVSFLRREGEWRCATVSLQVHRLAWAEDVVPRRLREEYGEFRTHVPFASLAAGIAEAGFGLEEVGDSSMHGFTAFRISETSSVLHVARTPPGDGGPHHADDVWSLALSWSQ</sequence>
<evidence type="ECO:0000313" key="1">
    <source>
        <dbReference type="EMBL" id="TNM25930.1"/>
    </source>
</evidence>
<dbReference type="OrthoDB" id="4551551at2"/>
<dbReference type="RefSeq" id="WP_139649400.1">
    <property type="nucleotide sequence ID" value="NZ_BAAAZS010000035.1"/>
</dbReference>
<protein>
    <submittedName>
        <fullName evidence="1">Uncharacterized protein</fullName>
    </submittedName>
</protein>
<comment type="caution">
    <text evidence="1">The sequence shown here is derived from an EMBL/GenBank/DDBJ whole genome shotgun (WGS) entry which is preliminary data.</text>
</comment>
<reference evidence="1 2" key="1">
    <citation type="submission" date="2019-06" db="EMBL/GenBank/DDBJ databases">
        <title>Draft genome of Streptomyces sedi sp. JCM16909.</title>
        <authorList>
            <person name="Klykleung N."/>
            <person name="Tanasupawat S."/>
            <person name="Kudo T."/>
            <person name="Yuki M."/>
            <person name="Ohkuma M."/>
        </authorList>
    </citation>
    <scope>NUCLEOTIDE SEQUENCE [LARGE SCALE GENOMIC DNA]</scope>
    <source>
        <strain evidence="1 2">JCM 16909</strain>
    </source>
</reference>
<dbReference type="AlphaFoldDB" id="A0A5C4UQN6"/>
<gene>
    <name evidence="1" type="ORF">FH715_25550</name>
</gene>
<accession>A0A5C4UQN6</accession>
<organism evidence="1 2">
    <name type="scientific">Streptomyces sedi</name>
    <dbReference type="NCBI Taxonomy" id="555059"/>
    <lineage>
        <taxon>Bacteria</taxon>
        <taxon>Bacillati</taxon>
        <taxon>Actinomycetota</taxon>
        <taxon>Actinomycetes</taxon>
        <taxon>Kitasatosporales</taxon>
        <taxon>Streptomycetaceae</taxon>
        <taxon>Streptomyces</taxon>
    </lineage>
</organism>
<name>A0A5C4UQN6_9ACTN</name>